<dbReference type="GO" id="GO:0006281">
    <property type="term" value="P:DNA repair"/>
    <property type="evidence" value="ECO:0007669"/>
    <property type="project" value="TreeGrafter"/>
</dbReference>
<dbReference type="Proteomes" id="UP000198848">
    <property type="component" value="Unassembled WGS sequence"/>
</dbReference>
<dbReference type="SFLD" id="SFLDS00003">
    <property type="entry name" value="Haloacid_Dehalogenase"/>
    <property type="match status" value="1"/>
</dbReference>
<evidence type="ECO:0000313" key="2">
    <source>
        <dbReference type="Proteomes" id="UP000198848"/>
    </source>
</evidence>
<dbReference type="PANTHER" id="PTHR43434">
    <property type="entry name" value="PHOSPHOGLYCOLATE PHOSPHATASE"/>
    <property type="match status" value="1"/>
</dbReference>
<dbReference type="AlphaFoldDB" id="A0A1H1GB65"/>
<dbReference type="PANTHER" id="PTHR43434:SF1">
    <property type="entry name" value="PHOSPHOGLYCOLATE PHOSPHATASE"/>
    <property type="match status" value="1"/>
</dbReference>
<dbReference type="GO" id="GO:0008967">
    <property type="term" value="F:phosphoglycolate phosphatase activity"/>
    <property type="evidence" value="ECO:0007669"/>
    <property type="project" value="TreeGrafter"/>
</dbReference>
<dbReference type="Gene3D" id="3.40.50.1000">
    <property type="entry name" value="HAD superfamily/HAD-like"/>
    <property type="match status" value="1"/>
</dbReference>
<name>A0A1H1GB65_NATTX</name>
<dbReference type="InterPro" id="IPR041492">
    <property type="entry name" value="HAD_2"/>
</dbReference>
<reference evidence="2" key="1">
    <citation type="submission" date="2016-10" db="EMBL/GenBank/DDBJ databases">
        <authorList>
            <person name="Varghese N."/>
            <person name="Submissions S."/>
        </authorList>
    </citation>
    <scope>NUCLEOTIDE SEQUENCE [LARGE SCALE GENOMIC DNA]</scope>
    <source>
        <strain evidence="2">DSM 24767</strain>
    </source>
</reference>
<dbReference type="OrthoDB" id="212720at2157"/>
<protein>
    <submittedName>
        <fullName evidence="1">Phosphoglycolate phosphatase</fullName>
    </submittedName>
</protein>
<dbReference type="EMBL" id="FNLC01000002">
    <property type="protein sequence ID" value="SDR10401.1"/>
    <property type="molecule type" value="Genomic_DNA"/>
</dbReference>
<dbReference type="SUPFAM" id="SSF56784">
    <property type="entry name" value="HAD-like"/>
    <property type="match status" value="1"/>
</dbReference>
<evidence type="ECO:0000313" key="1">
    <source>
        <dbReference type="EMBL" id="SDR10401.1"/>
    </source>
</evidence>
<dbReference type="InterPro" id="IPR023214">
    <property type="entry name" value="HAD_sf"/>
</dbReference>
<dbReference type="Pfam" id="PF13419">
    <property type="entry name" value="HAD_2"/>
    <property type="match status" value="1"/>
</dbReference>
<sequence length="172" mass="18847">MSEYDAVVYDLDGTLVDLNVDWNRVAEDVLEVYETEDVEPPSENLWDLLGYADDAGVRSEVESTIASHERTGAETAPRLAHADELLERTVPVGVCSLNCEAACRIALEKHGLAEPVDVVVGRDTVSTWKPDPEPLLEAVRTLGADPEETVFVGDSERDEVTARRAGTAFEYV</sequence>
<proteinExistence type="predicted"/>
<gene>
    <name evidence="1" type="ORF">SAMN04489842_2349</name>
</gene>
<keyword evidence="2" id="KW-1185">Reference proteome</keyword>
<accession>A0A1H1GB65</accession>
<dbReference type="InterPro" id="IPR050155">
    <property type="entry name" value="HAD-like_hydrolase_sf"/>
</dbReference>
<organism evidence="1 2">
    <name type="scientific">Natronobacterium texcoconense</name>
    <dbReference type="NCBI Taxonomy" id="1095778"/>
    <lineage>
        <taxon>Archaea</taxon>
        <taxon>Methanobacteriati</taxon>
        <taxon>Methanobacteriota</taxon>
        <taxon>Stenosarchaea group</taxon>
        <taxon>Halobacteria</taxon>
        <taxon>Halobacteriales</taxon>
        <taxon>Natrialbaceae</taxon>
        <taxon>Natronobacterium</taxon>
    </lineage>
</organism>
<dbReference type="RefSeq" id="WP_090382945.1">
    <property type="nucleotide sequence ID" value="NZ_FNLC01000002.1"/>
</dbReference>
<dbReference type="InterPro" id="IPR036412">
    <property type="entry name" value="HAD-like_sf"/>
</dbReference>
<dbReference type="STRING" id="1095778.SAMN04489842_2349"/>
<dbReference type="InterPro" id="IPR023198">
    <property type="entry name" value="PGP-like_dom2"/>
</dbReference>
<dbReference type="Gene3D" id="1.10.150.240">
    <property type="entry name" value="Putative phosphatase, domain 2"/>
    <property type="match status" value="1"/>
</dbReference>
<dbReference type="SFLD" id="SFLDG01129">
    <property type="entry name" value="C1.5:_HAD__Beta-PGM__Phosphata"/>
    <property type="match status" value="1"/>
</dbReference>